<proteinExistence type="predicted"/>
<keyword evidence="2" id="KW-1185">Reference proteome</keyword>
<protein>
    <submittedName>
        <fullName evidence="1">Uncharacterized protein</fullName>
    </submittedName>
</protein>
<reference evidence="1 2" key="1">
    <citation type="journal article" date="2019" name="Int. J. Syst. Evol. Microbiol.">
        <title>The Global Catalogue of Microorganisms (GCM) 10K type strain sequencing project: providing services to taxonomists for standard genome sequencing and annotation.</title>
        <authorList>
            <consortium name="The Broad Institute Genomics Platform"/>
            <consortium name="The Broad Institute Genome Sequencing Center for Infectious Disease"/>
            <person name="Wu L."/>
            <person name="Ma J."/>
        </authorList>
    </citation>
    <scope>NUCLEOTIDE SEQUENCE [LARGE SCALE GENOMIC DNA]</scope>
    <source>
        <strain evidence="1 2">JCM 15976</strain>
    </source>
</reference>
<sequence>MNDFEKHMTQYWTEEFPDVWSFLWSPEEAEKIPTEHKDQIHFLNENGTELINEFLDSSKMTQGLPYEPFKKYFKSIDEFRVIENCDSEIKKWMYNKGIPFSKYVFIDRDRSGQSVMLTWKMVMKYWEGIFFADDIVIFDSSLEWGLFYYHESELYFGTEVIFDRRAEEQKTIELNEIIKKITTANNGYKT</sequence>
<dbReference type="Proteomes" id="UP001500736">
    <property type="component" value="Unassembled WGS sequence"/>
</dbReference>
<evidence type="ECO:0000313" key="1">
    <source>
        <dbReference type="EMBL" id="GAA0744708.1"/>
    </source>
</evidence>
<organism evidence="1 2">
    <name type="scientific">Gaetbulibacter jejuensis</name>
    <dbReference type="NCBI Taxonomy" id="584607"/>
    <lineage>
        <taxon>Bacteria</taxon>
        <taxon>Pseudomonadati</taxon>
        <taxon>Bacteroidota</taxon>
        <taxon>Flavobacteriia</taxon>
        <taxon>Flavobacteriales</taxon>
        <taxon>Flavobacteriaceae</taxon>
        <taxon>Gaetbulibacter</taxon>
    </lineage>
</organism>
<gene>
    <name evidence="1" type="ORF">GCM10009431_19100</name>
</gene>
<dbReference type="EMBL" id="BAAAGF010000002">
    <property type="protein sequence ID" value="GAA0744708.1"/>
    <property type="molecule type" value="Genomic_DNA"/>
</dbReference>
<name>A0ABN1JQP5_9FLAO</name>
<comment type="caution">
    <text evidence="1">The sequence shown here is derived from an EMBL/GenBank/DDBJ whole genome shotgun (WGS) entry which is preliminary data.</text>
</comment>
<accession>A0ABN1JQP5</accession>
<evidence type="ECO:0000313" key="2">
    <source>
        <dbReference type="Proteomes" id="UP001500736"/>
    </source>
</evidence>
<dbReference type="RefSeq" id="WP_343797792.1">
    <property type="nucleotide sequence ID" value="NZ_BAAAGF010000002.1"/>
</dbReference>